<dbReference type="Proteomes" id="UP000095214">
    <property type="component" value="Chromosome"/>
</dbReference>
<dbReference type="Gene3D" id="3.90.70.10">
    <property type="entry name" value="Cysteine proteinases"/>
    <property type="match status" value="1"/>
</dbReference>
<keyword evidence="2" id="KW-1185">Reference proteome</keyword>
<name>A0A1D8B2X9_9ACTO</name>
<dbReference type="AlphaFoldDB" id="A0A1D8B2X9"/>
<gene>
    <name evidence="1" type="ORF">BH719_06280</name>
</gene>
<proteinExistence type="predicted"/>
<evidence type="ECO:0000313" key="1">
    <source>
        <dbReference type="EMBL" id="AOS47501.1"/>
    </source>
</evidence>
<protein>
    <submittedName>
        <fullName evidence="1">DNA repair protein RadC</fullName>
    </submittedName>
</protein>
<organism evidence="1 2">
    <name type="scientific">Pauljensenia hongkongensis</name>
    <dbReference type="NCBI Taxonomy" id="178339"/>
    <lineage>
        <taxon>Bacteria</taxon>
        <taxon>Bacillati</taxon>
        <taxon>Actinomycetota</taxon>
        <taxon>Actinomycetes</taxon>
        <taxon>Actinomycetales</taxon>
        <taxon>Actinomycetaceae</taxon>
        <taxon>Pauljensenia</taxon>
    </lineage>
</organism>
<sequence>MDLYFGDVSLCYTNSLAMALDSYGFHFRPEYLEALMVMGNGASVVENDAEHPLVFFDNGHPDASISNCLRILGFEYEDFYVEEAEGPSADGAWERLQRMLANGPVVAGPLDMGYLTYNPNCRDLEGVDHFVCVSGLHEERVRLHDPAGFPCMEMGLEDFARAWAAEGIAYKRGAFSMWGDFTRTREPDAEEIYHETSLVMRKRYEQGESGVMRMYADSIRQNGMNRQQKQIHQFFSFRLAAARSIYMGRFLEEHDPERAELKERIADLFGQAHLNSMEDDSARLADTLARIAELDERFKALCLQYERG</sequence>
<accession>A0A1D8B2X9</accession>
<reference evidence="1 2" key="1">
    <citation type="submission" date="2016-09" db="EMBL/GenBank/DDBJ databases">
        <title>Complete genome sequence of Actinomyces hongkongensis HKU8.</title>
        <authorList>
            <person name="Gao Y.-X."/>
            <person name="Zhou Y.-Y."/>
            <person name="Xie Y."/>
            <person name="Wang M."/>
            <person name="Wang S.-J."/>
            <person name="Shen S.-G."/>
        </authorList>
    </citation>
    <scope>NUCLEOTIDE SEQUENCE [LARGE SCALE GENOMIC DNA]</scope>
    <source>
        <strain evidence="1 2">HKU8</strain>
    </source>
</reference>
<dbReference type="EMBL" id="CP017298">
    <property type="protein sequence ID" value="AOS47501.1"/>
    <property type="molecule type" value="Genomic_DNA"/>
</dbReference>
<dbReference type="KEGG" id="phon:BH719_06280"/>
<dbReference type="OrthoDB" id="8065844at2"/>
<evidence type="ECO:0000313" key="2">
    <source>
        <dbReference type="Proteomes" id="UP000095214"/>
    </source>
</evidence>